<name>A0A2P5AFF1_TREOI</name>
<evidence type="ECO:0000313" key="2">
    <source>
        <dbReference type="Proteomes" id="UP000237000"/>
    </source>
</evidence>
<accession>A0A2P5AFF1</accession>
<proteinExistence type="predicted"/>
<keyword evidence="2" id="KW-1185">Reference proteome</keyword>
<reference evidence="2" key="1">
    <citation type="submission" date="2016-06" db="EMBL/GenBank/DDBJ databases">
        <title>Parallel loss of symbiosis genes in relatives of nitrogen-fixing non-legume Parasponia.</title>
        <authorList>
            <person name="Van Velzen R."/>
            <person name="Holmer R."/>
            <person name="Bu F."/>
            <person name="Rutten L."/>
            <person name="Van Zeijl A."/>
            <person name="Liu W."/>
            <person name="Santuari L."/>
            <person name="Cao Q."/>
            <person name="Sharma T."/>
            <person name="Shen D."/>
            <person name="Roswanjaya Y."/>
            <person name="Wardhani T."/>
            <person name="Kalhor M.S."/>
            <person name="Jansen J."/>
            <person name="Van den Hoogen J."/>
            <person name="Gungor B."/>
            <person name="Hartog M."/>
            <person name="Hontelez J."/>
            <person name="Verver J."/>
            <person name="Yang W.-C."/>
            <person name="Schijlen E."/>
            <person name="Repin R."/>
            <person name="Schilthuizen M."/>
            <person name="Schranz E."/>
            <person name="Heidstra R."/>
            <person name="Miyata K."/>
            <person name="Fedorova E."/>
            <person name="Kohlen W."/>
            <person name="Bisseling T."/>
            <person name="Smit S."/>
            <person name="Geurts R."/>
        </authorList>
    </citation>
    <scope>NUCLEOTIDE SEQUENCE [LARGE SCALE GENOMIC DNA]</scope>
    <source>
        <strain evidence="2">cv. RG33-2</strain>
    </source>
</reference>
<organism evidence="1 2">
    <name type="scientific">Trema orientale</name>
    <name type="common">Charcoal tree</name>
    <name type="synonym">Celtis orientalis</name>
    <dbReference type="NCBI Taxonomy" id="63057"/>
    <lineage>
        <taxon>Eukaryota</taxon>
        <taxon>Viridiplantae</taxon>
        <taxon>Streptophyta</taxon>
        <taxon>Embryophyta</taxon>
        <taxon>Tracheophyta</taxon>
        <taxon>Spermatophyta</taxon>
        <taxon>Magnoliopsida</taxon>
        <taxon>eudicotyledons</taxon>
        <taxon>Gunneridae</taxon>
        <taxon>Pentapetalae</taxon>
        <taxon>rosids</taxon>
        <taxon>fabids</taxon>
        <taxon>Rosales</taxon>
        <taxon>Cannabaceae</taxon>
        <taxon>Trema</taxon>
    </lineage>
</organism>
<dbReference type="EMBL" id="JXTC01000891">
    <property type="protein sequence ID" value="PON35252.1"/>
    <property type="molecule type" value="Genomic_DNA"/>
</dbReference>
<comment type="caution">
    <text evidence="1">The sequence shown here is derived from an EMBL/GenBank/DDBJ whole genome shotgun (WGS) entry which is preliminary data.</text>
</comment>
<dbReference type="InParanoid" id="A0A2P5AFF1"/>
<evidence type="ECO:0000313" key="1">
    <source>
        <dbReference type="EMBL" id="PON35252.1"/>
    </source>
</evidence>
<protein>
    <submittedName>
        <fullName evidence="1">Uncharacterized protein</fullName>
    </submittedName>
</protein>
<dbReference type="Proteomes" id="UP000237000">
    <property type="component" value="Unassembled WGS sequence"/>
</dbReference>
<dbReference type="OrthoDB" id="10310156at2759"/>
<sequence>MVSHVVSRHGRRPNGSHRIVVVAIVDVVWQSPIDGMATAATCGGDIVVVLSFVGGDHGSKIMGSSLYVLSHWTSGICALVVAPKPRNEQPCEIREQVKKQKL</sequence>
<dbReference type="AlphaFoldDB" id="A0A2P5AFF1"/>
<gene>
    <name evidence="1" type="ORF">TorRG33x02_351730</name>
</gene>